<sequence length="74" mass="7858">MIDSLPSLQAHLVPIPLGYLANHVGPAACSSSSGTAHMLPVMRVQAGRANHAYWDRLLAPASLFLPTAEGTRHD</sequence>
<proteinExistence type="predicted"/>
<dbReference type="AlphaFoldDB" id="A0A2H9U2N6"/>
<dbReference type="Proteomes" id="UP000235861">
    <property type="component" value="Unassembled WGS sequence"/>
</dbReference>
<dbReference type="EMBL" id="PGGC01000121">
    <property type="protein sequence ID" value="PJG58317.1"/>
    <property type="molecule type" value="Genomic_DNA"/>
</dbReference>
<organism evidence="1 2">
    <name type="scientific">Aeromonas cavernicola</name>
    <dbReference type="NCBI Taxonomy" id="1006623"/>
    <lineage>
        <taxon>Bacteria</taxon>
        <taxon>Pseudomonadati</taxon>
        <taxon>Pseudomonadota</taxon>
        <taxon>Gammaproteobacteria</taxon>
        <taxon>Aeromonadales</taxon>
        <taxon>Aeromonadaceae</taxon>
        <taxon>Aeromonas</taxon>
    </lineage>
</organism>
<evidence type="ECO:0000313" key="2">
    <source>
        <dbReference type="Proteomes" id="UP000235861"/>
    </source>
</evidence>
<name>A0A2H9U2N6_9GAMM</name>
<accession>A0A2H9U2N6</accession>
<protein>
    <submittedName>
        <fullName evidence="1">Uncharacterized protein</fullName>
    </submittedName>
</protein>
<gene>
    <name evidence="1" type="ORF">CUC53_13330</name>
</gene>
<reference evidence="1 2" key="1">
    <citation type="submission" date="2017-11" db="EMBL/GenBank/DDBJ databases">
        <title>Draft genome sequence of environmental isolate Aeromonas cavernicola sp. nov. MDC 2508.</title>
        <authorList>
            <person name="Colston S.M."/>
            <person name="Navarro A."/>
            <person name="Martinez-Murcia A.J."/>
            <person name="Graf J."/>
        </authorList>
    </citation>
    <scope>NUCLEOTIDE SEQUENCE [LARGE SCALE GENOMIC DNA]</scope>
    <source>
        <strain evidence="1 2">MDC 2508</strain>
    </source>
</reference>
<evidence type="ECO:0000313" key="1">
    <source>
        <dbReference type="EMBL" id="PJG58317.1"/>
    </source>
</evidence>
<keyword evidence="2" id="KW-1185">Reference proteome</keyword>
<dbReference type="RefSeq" id="WP_100294608.1">
    <property type="nucleotide sequence ID" value="NZ_PGGC01000121.1"/>
</dbReference>
<comment type="caution">
    <text evidence="1">The sequence shown here is derived from an EMBL/GenBank/DDBJ whole genome shotgun (WGS) entry which is preliminary data.</text>
</comment>